<proteinExistence type="predicted"/>
<evidence type="ECO:0000313" key="1">
    <source>
        <dbReference type="EMBL" id="AXH66103.1"/>
    </source>
</evidence>
<dbReference type="InterPro" id="IPR009061">
    <property type="entry name" value="DNA-bd_dom_put_sf"/>
</dbReference>
<dbReference type="KEGG" id="vg:65115122"/>
<name>A0A345M6I2_9CAUD</name>
<dbReference type="EMBL" id="MH576960">
    <property type="protein sequence ID" value="AXH66103.1"/>
    <property type="molecule type" value="Genomic_DNA"/>
</dbReference>
<dbReference type="Proteomes" id="UP000260273">
    <property type="component" value="Segment"/>
</dbReference>
<sequence length="158" mass="17999">MNTEGNRMASKEKGLVSLEQTSKLLGIPEHILRRAVTQYKVDGLREAKKGNSFRQYWLASILDNHEEIVASLRRISPASPFWGSEDADEAMKAARDLRETIEETEDADSVAYRMGVSRPTLRRWEREGKIIGVRPLGGKKIRYYRESIRSLEHAGKLA</sequence>
<accession>A0A345M6I2</accession>
<dbReference type="Gene3D" id="1.10.1660.10">
    <property type="match status" value="1"/>
</dbReference>
<dbReference type="SUPFAM" id="SSF46955">
    <property type="entry name" value="Putative DNA-binding domain"/>
    <property type="match status" value="1"/>
</dbReference>
<dbReference type="RefSeq" id="YP_010097458.1">
    <property type="nucleotide sequence ID" value="NC_055758.1"/>
</dbReference>
<keyword evidence="2" id="KW-1185">Reference proteome</keyword>
<gene>
    <name evidence="1" type="primary">64</name>
    <name evidence="1" type="ORF">SEA_PLEAKLEY_64</name>
</gene>
<organism evidence="1 2">
    <name type="scientific">Gordonia phage Pleakley</name>
    <dbReference type="NCBI Taxonomy" id="2283246"/>
    <lineage>
        <taxon>Viruses</taxon>
        <taxon>Duplodnaviria</taxon>
        <taxon>Heunggongvirae</taxon>
        <taxon>Uroviricota</taxon>
        <taxon>Caudoviricetes</taxon>
        <taxon>Zierdtviridae</taxon>
        <taxon>Emilbogenvirinae</taxon>
        <taxon>Pleakleyvirus</taxon>
        <taxon>Pleakleyvirus pleakley</taxon>
    </lineage>
</organism>
<dbReference type="GeneID" id="65115122"/>
<reference evidence="2" key="1">
    <citation type="submission" date="2018-07" db="EMBL/GenBank/DDBJ databases">
        <authorList>
            <person name="Quirk P.G."/>
            <person name="Krulwich T.A."/>
        </authorList>
    </citation>
    <scope>NUCLEOTIDE SEQUENCE [LARGE SCALE GENOMIC DNA]</scope>
</reference>
<evidence type="ECO:0000313" key="2">
    <source>
        <dbReference type="Proteomes" id="UP000260273"/>
    </source>
</evidence>
<protein>
    <submittedName>
        <fullName evidence="1">Helix-turn-helix DNA binding protein</fullName>
    </submittedName>
</protein>